<gene>
    <name evidence="2" type="ORF">CLV47_1316</name>
</gene>
<dbReference type="AlphaFoldDB" id="A0A2T0Z1E0"/>
<keyword evidence="3" id="KW-1185">Reference proteome</keyword>
<comment type="caution">
    <text evidence="2">The sequence shown here is derived from an EMBL/GenBank/DDBJ whole genome shotgun (WGS) entry which is preliminary data.</text>
</comment>
<dbReference type="InterPro" id="IPR045598">
    <property type="entry name" value="DUF6457"/>
</dbReference>
<reference evidence="2 3" key="1">
    <citation type="submission" date="2018-03" db="EMBL/GenBank/DDBJ databases">
        <title>Genomic Encyclopedia of Archaeal and Bacterial Type Strains, Phase II (KMG-II): from individual species to whole genera.</title>
        <authorList>
            <person name="Goeker M."/>
        </authorList>
    </citation>
    <scope>NUCLEOTIDE SEQUENCE [LARGE SCALE GENOMIC DNA]</scope>
    <source>
        <strain evidence="2 3">DSM 100065</strain>
    </source>
</reference>
<sequence>MADDDIMDALSAWADKVAADLKIDPPTAEQINQLLGVAGVAAHEVLRPAAPITTFLAGYALGADPSLSLESVVATITRLAKERES</sequence>
<organism evidence="2 3">
    <name type="scientific">Antricoccus suffuscus</name>
    <dbReference type="NCBI Taxonomy" id="1629062"/>
    <lineage>
        <taxon>Bacteria</taxon>
        <taxon>Bacillati</taxon>
        <taxon>Actinomycetota</taxon>
        <taxon>Actinomycetes</taxon>
        <taxon>Geodermatophilales</taxon>
        <taxon>Antricoccaceae</taxon>
        <taxon>Antricoccus</taxon>
    </lineage>
</organism>
<evidence type="ECO:0000313" key="2">
    <source>
        <dbReference type="EMBL" id="PRZ30172.1"/>
    </source>
</evidence>
<dbReference type="Proteomes" id="UP000237752">
    <property type="component" value="Unassembled WGS sequence"/>
</dbReference>
<feature type="domain" description="DUF6457" evidence="1">
    <location>
        <begin position="7"/>
        <end position="84"/>
    </location>
</feature>
<evidence type="ECO:0000259" key="1">
    <source>
        <dbReference type="Pfam" id="PF20058"/>
    </source>
</evidence>
<dbReference type="EMBL" id="PVUE01000031">
    <property type="protein sequence ID" value="PRZ30172.1"/>
    <property type="molecule type" value="Genomic_DNA"/>
</dbReference>
<name>A0A2T0Z1E0_9ACTN</name>
<evidence type="ECO:0000313" key="3">
    <source>
        <dbReference type="Proteomes" id="UP000237752"/>
    </source>
</evidence>
<protein>
    <recommendedName>
        <fullName evidence="1">DUF6457 domain-containing protein</fullName>
    </recommendedName>
</protein>
<dbReference type="Pfam" id="PF20058">
    <property type="entry name" value="DUF6457"/>
    <property type="match status" value="1"/>
</dbReference>
<dbReference type="RefSeq" id="WP_202862730.1">
    <property type="nucleotide sequence ID" value="NZ_PVUE01000031.1"/>
</dbReference>
<accession>A0A2T0Z1E0</accession>
<proteinExistence type="predicted"/>